<evidence type="ECO:0000313" key="2">
    <source>
        <dbReference type="EMBL" id="KAE8351375.1"/>
    </source>
</evidence>
<dbReference type="AlphaFoldDB" id="A0A5N6Z123"/>
<feature type="transmembrane region" description="Helical" evidence="1">
    <location>
        <begin position="17"/>
        <end position="40"/>
    </location>
</feature>
<organism evidence="2 3">
    <name type="scientific">Aspergillus coremiiformis</name>
    <dbReference type="NCBI Taxonomy" id="138285"/>
    <lineage>
        <taxon>Eukaryota</taxon>
        <taxon>Fungi</taxon>
        <taxon>Dikarya</taxon>
        <taxon>Ascomycota</taxon>
        <taxon>Pezizomycotina</taxon>
        <taxon>Eurotiomycetes</taxon>
        <taxon>Eurotiomycetidae</taxon>
        <taxon>Eurotiales</taxon>
        <taxon>Aspergillaceae</taxon>
        <taxon>Aspergillus</taxon>
        <taxon>Aspergillus subgen. Circumdati</taxon>
    </lineage>
</organism>
<proteinExistence type="predicted"/>
<gene>
    <name evidence="2" type="ORF">BDV28DRAFT_137172</name>
</gene>
<keyword evidence="1" id="KW-0812">Transmembrane</keyword>
<dbReference type="EMBL" id="ML739173">
    <property type="protein sequence ID" value="KAE8351375.1"/>
    <property type="molecule type" value="Genomic_DNA"/>
</dbReference>
<evidence type="ECO:0000256" key="1">
    <source>
        <dbReference type="SAM" id="Phobius"/>
    </source>
</evidence>
<evidence type="ECO:0000313" key="3">
    <source>
        <dbReference type="Proteomes" id="UP000327118"/>
    </source>
</evidence>
<dbReference type="Proteomes" id="UP000327118">
    <property type="component" value="Unassembled WGS sequence"/>
</dbReference>
<reference evidence="3" key="1">
    <citation type="submission" date="2019-04" db="EMBL/GenBank/DDBJ databases">
        <title>Friends and foes A comparative genomics studyof 23 Aspergillus species from section Flavi.</title>
        <authorList>
            <consortium name="DOE Joint Genome Institute"/>
            <person name="Kjaerbolling I."/>
            <person name="Vesth T."/>
            <person name="Frisvad J.C."/>
            <person name="Nybo J.L."/>
            <person name="Theobald S."/>
            <person name="Kildgaard S."/>
            <person name="Isbrandt T."/>
            <person name="Kuo A."/>
            <person name="Sato A."/>
            <person name="Lyhne E.K."/>
            <person name="Kogle M.E."/>
            <person name="Wiebenga A."/>
            <person name="Kun R.S."/>
            <person name="Lubbers R.J."/>
            <person name="Makela M.R."/>
            <person name="Barry K."/>
            <person name="Chovatia M."/>
            <person name="Clum A."/>
            <person name="Daum C."/>
            <person name="Haridas S."/>
            <person name="He G."/>
            <person name="LaButti K."/>
            <person name="Lipzen A."/>
            <person name="Mondo S."/>
            <person name="Riley R."/>
            <person name="Salamov A."/>
            <person name="Simmons B.A."/>
            <person name="Magnuson J.K."/>
            <person name="Henrissat B."/>
            <person name="Mortensen U.H."/>
            <person name="Larsen T.O."/>
            <person name="Devries R.P."/>
            <person name="Grigoriev I.V."/>
            <person name="Machida M."/>
            <person name="Baker S.E."/>
            <person name="Andersen M.R."/>
        </authorList>
    </citation>
    <scope>NUCLEOTIDE SEQUENCE [LARGE SCALE GENOMIC DNA]</scope>
    <source>
        <strain evidence="3">CBS 553.77</strain>
    </source>
</reference>
<keyword evidence="1" id="KW-1133">Transmembrane helix</keyword>
<keyword evidence="1" id="KW-0472">Membrane</keyword>
<keyword evidence="3" id="KW-1185">Reference proteome</keyword>
<sequence length="83" mass="9874">MDVRKLLLPRKSSHPRYFLVCIVVLQLYFWFETVLSSSLLKVKDDKYYYSDFVFLKLRGGVNAVHITRVHVVTLKYCYCLSSY</sequence>
<protein>
    <submittedName>
        <fullName evidence="2">Uncharacterized protein</fullName>
    </submittedName>
</protein>
<accession>A0A5N6Z123</accession>
<name>A0A5N6Z123_9EURO</name>